<dbReference type="EMBL" id="AYSO01000014">
    <property type="protein sequence ID" value="KIE47380.1"/>
    <property type="molecule type" value="Genomic_DNA"/>
</dbReference>
<dbReference type="Gene3D" id="1.10.10.10">
    <property type="entry name" value="Winged helix-like DNA-binding domain superfamily/Winged helix DNA-binding domain"/>
    <property type="match status" value="1"/>
</dbReference>
<keyword evidence="2" id="KW-0678">Repressor</keyword>
<evidence type="ECO:0000256" key="3">
    <source>
        <dbReference type="ARBA" id="ARBA00022833"/>
    </source>
</evidence>
<dbReference type="CDD" id="cd07153">
    <property type="entry name" value="Fur_like"/>
    <property type="match status" value="1"/>
</dbReference>
<evidence type="ECO:0000313" key="9">
    <source>
        <dbReference type="Proteomes" id="UP000031366"/>
    </source>
</evidence>
<keyword evidence="7" id="KW-0479">Metal-binding</keyword>
<evidence type="ECO:0000256" key="4">
    <source>
        <dbReference type="ARBA" id="ARBA00023015"/>
    </source>
</evidence>
<dbReference type="Proteomes" id="UP000031366">
    <property type="component" value="Unassembled WGS sequence"/>
</dbReference>
<dbReference type="STRING" id="29341.RSJ17_09190"/>
<sequence length="142" mass="16043">MLSTNKQSNISRNTKQKALILDCMKDHNGEHITAEEIIDILKANETPVAKSTVYRYLSQLEESGLVRKYLLTENQPACYQFIGENTICQEHYHLMCQSCGQIVHFENSALQGLFESINSTDGFIIDGRRTVFYGLCKSCGSL</sequence>
<feature type="binding site" evidence="7">
    <location>
        <position position="96"/>
    </location>
    <ligand>
        <name>Zn(2+)</name>
        <dbReference type="ChEBI" id="CHEBI:29105"/>
    </ligand>
</feature>
<evidence type="ECO:0000256" key="1">
    <source>
        <dbReference type="ARBA" id="ARBA00007957"/>
    </source>
</evidence>
<dbReference type="RefSeq" id="WP_052268014.1">
    <property type="nucleotide sequence ID" value="NZ_AYSO01000014.1"/>
</dbReference>
<evidence type="ECO:0000313" key="8">
    <source>
        <dbReference type="EMBL" id="KIE47380.1"/>
    </source>
</evidence>
<feature type="binding site" evidence="7">
    <location>
        <position position="136"/>
    </location>
    <ligand>
        <name>Zn(2+)</name>
        <dbReference type="ChEBI" id="CHEBI:29105"/>
    </ligand>
</feature>
<feature type="binding site" evidence="7">
    <location>
        <position position="99"/>
    </location>
    <ligand>
        <name>Zn(2+)</name>
        <dbReference type="ChEBI" id="CHEBI:29105"/>
    </ligand>
</feature>
<dbReference type="InterPro" id="IPR036388">
    <property type="entry name" value="WH-like_DNA-bd_sf"/>
</dbReference>
<proteinExistence type="inferred from homology"/>
<dbReference type="PANTHER" id="PTHR33202">
    <property type="entry name" value="ZINC UPTAKE REGULATION PROTEIN"/>
    <property type="match status" value="1"/>
</dbReference>
<comment type="caution">
    <text evidence="8">The sequence shown here is derived from an EMBL/GenBank/DDBJ whole genome shotgun (WGS) entry which is preliminary data.</text>
</comment>
<dbReference type="GO" id="GO:0003700">
    <property type="term" value="F:DNA-binding transcription factor activity"/>
    <property type="evidence" value="ECO:0007669"/>
    <property type="project" value="InterPro"/>
</dbReference>
<dbReference type="GO" id="GO:0045892">
    <property type="term" value="P:negative regulation of DNA-templated transcription"/>
    <property type="evidence" value="ECO:0007669"/>
    <property type="project" value="TreeGrafter"/>
</dbReference>
<dbReference type="OrthoDB" id="8659436at2"/>
<dbReference type="PANTHER" id="PTHR33202:SF7">
    <property type="entry name" value="FERRIC UPTAKE REGULATION PROTEIN"/>
    <property type="match status" value="1"/>
</dbReference>
<dbReference type="InterPro" id="IPR002481">
    <property type="entry name" value="FUR"/>
</dbReference>
<accession>A0A0C1UJD1</accession>
<gene>
    <name evidence="8" type="ORF">U732_3099</name>
</gene>
<evidence type="ECO:0000256" key="5">
    <source>
        <dbReference type="ARBA" id="ARBA00023125"/>
    </source>
</evidence>
<keyword evidence="3 7" id="KW-0862">Zinc</keyword>
<dbReference type="InterPro" id="IPR043135">
    <property type="entry name" value="Fur_C"/>
</dbReference>
<dbReference type="GO" id="GO:0000976">
    <property type="term" value="F:transcription cis-regulatory region binding"/>
    <property type="evidence" value="ECO:0007669"/>
    <property type="project" value="TreeGrafter"/>
</dbReference>
<feature type="binding site" evidence="7">
    <location>
        <position position="139"/>
    </location>
    <ligand>
        <name>Zn(2+)</name>
        <dbReference type="ChEBI" id="CHEBI:29105"/>
    </ligand>
</feature>
<keyword evidence="4" id="KW-0805">Transcription regulation</keyword>
<reference evidence="8 9" key="1">
    <citation type="journal article" date="2015" name="Infect. Genet. Evol.">
        <title>Genomic sequences of six botulinum neurotoxin-producing strains representing three clostridial species illustrate the mobility and diversity of botulinum neurotoxin genes.</title>
        <authorList>
            <person name="Smith T.J."/>
            <person name="Hill K.K."/>
            <person name="Xie G."/>
            <person name="Foley B.T."/>
            <person name="Williamson C.H."/>
            <person name="Foster J.T."/>
            <person name="Johnson S.L."/>
            <person name="Chertkov O."/>
            <person name="Teshima H."/>
            <person name="Gibbons H.S."/>
            <person name="Johnsky L.A."/>
            <person name="Karavis M.A."/>
            <person name="Smith L.A."/>
        </authorList>
    </citation>
    <scope>NUCLEOTIDE SEQUENCE [LARGE SCALE GENOMIC DNA]</scope>
    <source>
        <strain evidence="8 9">CDC 2741</strain>
    </source>
</reference>
<dbReference type="AlphaFoldDB" id="A0A0C1UJD1"/>
<evidence type="ECO:0000256" key="7">
    <source>
        <dbReference type="PIRSR" id="PIRSR602481-1"/>
    </source>
</evidence>
<keyword evidence="6" id="KW-0804">Transcription</keyword>
<organism evidence="8 9">
    <name type="scientific">Clostridium argentinense CDC 2741</name>
    <dbReference type="NCBI Taxonomy" id="1418104"/>
    <lineage>
        <taxon>Bacteria</taxon>
        <taxon>Bacillati</taxon>
        <taxon>Bacillota</taxon>
        <taxon>Clostridia</taxon>
        <taxon>Eubacteriales</taxon>
        <taxon>Clostridiaceae</taxon>
        <taxon>Clostridium</taxon>
    </lineage>
</organism>
<keyword evidence="9" id="KW-1185">Reference proteome</keyword>
<dbReference type="Gene3D" id="3.30.1490.190">
    <property type="match status" value="1"/>
</dbReference>
<evidence type="ECO:0000256" key="6">
    <source>
        <dbReference type="ARBA" id="ARBA00023163"/>
    </source>
</evidence>
<keyword evidence="5" id="KW-0238">DNA-binding</keyword>
<protein>
    <submittedName>
        <fullName evidence="8">Bacterial regulatory, arsR family protein</fullName>
    </submittedName>
</protein>
<dbReference type="SUPFAM" id="SSF46785">
    <property type="entry name" value="Winged helix' DNA-binding domain"/>
    <property type="match status" value="1"/>
</dbReference>
<comment type="cofactor">
    <cofactor evidence="7">
        <name>Zn(2+)</name>
        <dbReference type="ChEBI" id="CHEBI:29105"/>
    </cofactor>
    <text evidence="7">Binds 1 zinc ion per subunit.</text>
</comment>
<dbReference type="Pfam" id="PF01475">
    <property type="entry name" value="FUR"/>
    <property type="match status" value="1"/>
</dbReference>
<dbReference type="GO" id="GO:0008270">
    <property type="term" value="F:zinc ion binding"/>
    <property type="evidence" value="ECO:0007669"/>
    <property type="project" value="TreeGrafter"/>
</dbReference>
<evidence type="ECO:0000256" key="2">
    <source>
        <dbReference type="ARBA" id="ARBA00022491"/>
    </source>
</evidence>
<dbReference type="InterPro" id="IPR036390">
    <property type="entry name" value="WH_DNA-bd_sf"/>
</dbReference>
<comment type="similarity">
    <text evidence="1">Belongs to the Fur family.</text>
</comment>
<name>A0A0C1UJD1_9CLOT</name>
<dbReference type="GO" id="GO:1900376">
    <property type="term" value="P:regulation of secondary metabolite biosynthetic process"/>
    <property type="evidence" value="ECO:0007669"/>
    <property type="project" value="TreeGrafter"/>
</dbReference>